<dbReference type="Gramene" id="PRQ58143">
    <property type="protein sequence ID" value="PRQ58143"/>
    <property type="gene ID" value="RchiOBHm_Chr1g0356021"/>
</dbReference>
<reference evidence="1 2" key="1">
    <citation type="journal article" date="2018" name="Nat. Genet.">
        <title>The Rosa genome provides new insights in the design of modern roses.</title>
        <authorList>
            <person name="Bendahmane M."/>
        </authorList>
    </citation>
    <scope>NUCLEOTIDE SEQUENCE [LARGE SCALE GENOMIC DNA]</scope>
    <source>
        <strain evidence="2">cv. Old Blush</strain>
    </source>
</reference>
<evidence type="ECO:0000313" key="2">
    <source>
        <dbReference type="Proteomes" id="UP000238479"/>
    </source>
</evidence>
<protein>
    <submittedName>
        <fullName evidence="1">Uncharacterized protein</fullName>
    </submittedName>
</protein>
<dbReference type="AlphaFoldDB" id="A0A2P6SHI6"/>
<organism evidence="1 2">
    <name type="scientific">Rosa chinensis</name>
    <name type="common">China rose</name>
    <dbReference type="NCBI Taxonomy" id="74649"/>
    <lineage>
        <taxon>Eukaryota</taxon>
        <taxon>Viridiplantae</taxon>
        <taxon>Streptophyta</taxon>
        <taxon>Embryophyta</taxon>
        <taxon>Tracheophyta</taxon>
        <taxon>Spermatophyta</taxon>
        <taxon>Magnoliopsida</taxon>
        <taxon>eudicotyledons</taxon>
        <taxon>Gunneridae</taxon>
        <taxon>Pentapetalae</taxon>
        <taxon>rosids</taxon>
        <taxon>fabids</taxon>
        <taxon>Rosales</taxon>
        <taxon>Rosaceae</taxon>
        <taxon>Rosoideae</taxon>
        <taxon>Rosoideae incertae sedis</taxon>
        <taxon>Rosa</taxon>
    </lineage>
</organism>
<dbReference type="EMBL" id="PDCK01000039">
    <property type="protein sequence ID" value="PRQ58143.1"/>
    <property type="molecule type" value="Genomic_DNA"/>
</dbReference>
<dbReference type="Proteomes" id="UP000238479">
    <property type="component" value="Chromosome 1"/>
</dbReference>
<keyword evidence="2" id="KW-1185">Reference proteome</keyword>
<name>A0A2P6SHI6_ROSCH</name>
<dbReference type="STRING" id="74649.A0A2P6SHI6"/>
<sequence>MILICFKLRFLKSRFAEVILKRLAKVTLPHGRIFGDGSRFVEDGIATLKEVIKVPKLDGWNLYLGGWGYNTQKERDEATTIPRIQILQLSDLSNKLK</sequence>
<comment type="caution">
    <text evidence="1">The sequence shown here is derived from an EMBL/GenBank/DDBJ whole genome shotgun (WGS) entry which is preliminary data.</text>
</comment>
<gene>
    <name evidence="1" type="ORF">RchiOBHm_Chr1g0356021</name>
</gene>
<proteinExistence type="predicted"/>
<dbReference type="OMA" id="ICFKLRF"/>
<evidence type="ECO:0000313" key="1">
    <source>
        <dbReference type="EMBL" id="PRQ58143.1"/>
    </source>
</evidence>
<accession>A0A2P6SHI6</accession>